<dbReference type="EMBL" id="JAHYIQ010000005">
    <property type="protein sequence ID" value="KAK1132245.1"/>
    <property type="molecule type" value="Genomic_DNA"/>
</dbReference>
<feature type="region of interest" description="Disordered" evidence="1">
    <location>
        <begin position="150"/>
        <end position="181"/>
    </location>
</feature>
<feature type="region of interest" description="Disordered" evidence="1">
    <location>
        <begin position="61"/>
        <end position="111"/>
    </location>
</feature>
<comment type="caution">
    <text evidence="3">The sequence shown here is derived from an EMBL/GenBank/DDBJ whole genome shotgun (WGS) entry which is preliminary data.</text>
</comment>
<accession>A0AA40G703</accession>
<evidence type="ECO:0000313" key="4">
    <source>
        <dbReference type="Proteomes" id="UP001177670"/>
    </source>
</evidence>
<feature type="compositionally biased region" description="Low complexity" evidence="1">
    <location>
        <begin position="169"/>
        <end position="181"/>
    </location>
</feature>
<sequence length="269" mass="29777">MMFQEDESVLVNGTCQIPDPLYKLIGSIICFYIPLGVMLLTYALTVRLLAKQQQNIGGTAGWSSGWLGGPQGPPPGGLDRRGTWKRFLLSKSSAGSGGTPQHTSGTSTDTELTTLDTHELWLPESEPPPSAMFALHAFGAEMLKLSRGLEGIASPGSPTPMGTPKSTPQHSAQHHQQQQQSHRCSFRHGRFWYANVFERPWAKHGPRRQFADTLRQAGNMRGALATGDSPRIWLDTCPISSSIGRFYRVETFEKFPLERMDRELIGRVE</sequence>
<keyword evidence="2" id="KW-0812">Transmembrane</keyword>
<evidence type="ECO:0000313" key="3">
    <source>
        <dbReference type="EMBL" id="KAK1132245.1"/>
    </source>
</evidence>
<gene>
    <name evidence="3" type="ORF">K0M31_016367</name>
</gene>
<evidence type="ECO:0000256" key="1">
    <source>
        <dbReference type="SAM" id="MobiDB-lite"/>
    </source>
</evidence>
<feature type="compositionally biased region" description="Low complexity" evidence="1">
    <location>
        <begin position="102"/>
        <end position="111"/>
    </location>
</feature>
<evidence type="ECO:0000256" key="2">
    <source>
        <dbReference type="SAM" id="Phobius"/>
    </source>
</evidence>
<dbReference type="Proteomes" id="UP001177670">
    <property type="component" value="Unassembled WGS sequence"/>
</dbReference>
<keyword evidence="2" id="KW-1133">Transmembrane helix</keyword>
<reference evidence="3" key="1">
    <citation type="submission" date="2021-10" db="EMBL/GenBank/DDBJ databases">
        <title>Melipona bicolor Genome sequencing and assembly.</title>
        <authorList>
            <person name="Araujo N.S."/>
            <person name="Arias M.C."/>
        </authorList>
    </citation>
    <scope>NUCLEOTIDE SEQUENCE</scope>
    <source>
        <strain evidence="3">USP_2M_L1-L4_2017</strain>
        <tissue evidence="3">Whole body</tissue>
    </source>
</reference>
<keyword evidence="4" id="KW-1185">Reference proteome</keyword>
<organism evidence="3 4">
    <name type="scientific">Melipona bicolor</name>
    <dbReference type="NCBI Taxonomy" id="60889"/>
    <lineage>
        <taxon>Eukaryota</taxon>
        <taxon>Metazoa</taxon>
        <taxon>Ecdysozoa</taxon>
        <taxon>Arthropoda</taxon>
        <taxon>Hexapoda</taxon>
        <taxon>Insecta</taxon>
        <taxon>Pterygota</taxon>
        <taxon>Neoptera</taxon>
        <taxon>Endopterygota</taxon>
        <taxon>Hymenoptera</taxon>
        <taxon>Apocrita</taxon>
        <taxon>Aculeata</taxon>
        <taxon>Apoidea</taxon>
        <taxon>Anthophila</taxon>
        <taxon>Apidae</taxon>
        <taxon>Melipona</taxon>
    </lineage>
</organism>
<keyword evidence="2" id="KW-0472">Membrane</keyword>
<dbReference type="AlphaFoldDB" id="A0AA40G703"/>
<feature type="transmembrane region" description="Helical" evidence="2">
    <location>
        <begin position="20"/>
        <end position="44"/>
    </location>
</feature>
<name>A0AA40G703_9HYME</name>
<proteinExistence type="predicted"/>
<protein>
    <submittedName>
        <fullName evidence="3">Uncharacterized protein</fullName>
    </submittedName>
</protein>